<dbReference type="EMBL" id="CP053015">
    <property type="protein sequence ID" value="QJQ33290.1"/>
    <property type="molecule type" value="Genomic_DNA"/>
</dbReference>
<evidence type="ECO:0000313" key="1">
    <source>
        <dbReference type="EMBL" id="QJQ33290.1"/>
    </source>
</evidence>
<reference evidence="1 2" key="1">
    <citation type="submission" date="2020-01" db="EMBL/GenBank/DDBJ databases">
        <title>Sphingomonas sp. strain CSW-10.</title>
        <authorList>
            <person name="Chen W.-M."/>
        </authorList>
    </citation>
    <scope>NUCLEOTIDE SEQUENCE [LARGE SCALE GENOMIC DNA]</scope>
    <source>
        <strain evidence="1 2">CSW-10</strain>
    </source>
</reference>
<accession>A0A6M4AY50</accession>
<dbReference type="PANTHER" id="PTHR20974">
    <property type="entry name" value="UPF0585 PROTEIN CG18661"/>
    <property type="match status" value="1"/>
</dbReference>
<dbReference type="SUPFAM" id="SSF53335">
    <property type="entry name" value="S-adenosyl-L-methionine-dependent methyltransferases"/>
    <property type="match status" value="1"/>
</dbReference>
<dbReference type="InterPro" id="IPR029063">
    <property type="entry name" value="SAM-dependent_MTases_sf"/>
</dbReference>
<dbReference type="Proteomes" id="UP000503018">
    <property type="component" value="Chromosome"/>
</dbReference>
<sequence>MSGPAQPWQPGEAPVDADARRHAPATLRNREPILAVLRDHLPASGTVLEIASGSGEHAVWFADQLPDLVWQPSDPDPAALASINAWRSDVMHGSVLPPLLLDASAPAADWPLNGADAILCCNMTHIAPWQATVGLMAGAGRLLSAGAPLILYGPFLEAGIETAPSNLEFDQSLKARNPEWGLRQTQDVDRLARANGLDRAARLAMPANNIVLLYRKSPG</sequence>
<keyword evidence="2" id="KW-1185">Reference proteome</keyword>
<dbReference type="RefSeq" id="WP_169947399.1">
    <property type="nucleotide sequence ID" value="NZ_CP053015.1"/>
</dbReference>
<gene>
    <name evidence="1" type="ORF">GV829_13290</name>
</gene>
<dbReference type="KEGG" id="slan:GV829_13290"/>
<dbReference type="PANTHER" id="PTHR20974:SF0">
    <property type="entry name" value="UPF0585 PROTEIN CG18661"/>
    <property type="match status" value="1"/>
</dbReference>
<name>A0A6M4AY50_9SPHN</name>
<proteinExistence type="predicted"/>
<protein>
    <submittedName>
        <fullName evidence="1">DUF938 domain-containing protein</fullName>
    </submittedName>
</protein>
<dbReference type="AlphaFoldDB" id="A0A6M4AY50"/>
<dbReference type="Pfam" id="PF06080">
    <property type="entry name" value="DUF938"/>
    <property type="match status" value="1"/>
</dbReference>
<dbReference type="Gene3D" id="3.40.50.150">
    <property type="entry name" value="Vaccinia Virus protein VP39"/>
    <property type="match status" value="1"/>
</dbReference>
<organism evidence="1 2">
    <name type="scientific">Sphingomonas lacunae</name>
    <dbReference type="NCBI Taxonomy" id="2698828"/>
    <lineage>
        <taxon>Bacteria</taxon>
        <taxon>Pseudomonadati</taxon>
        <taxon>Pseudomonadota</taxon>
        <taxon>Alphaproteobacteria</taxon>
        <taxon>Sphingomonadales</taxon>
        <taxon>Sphingomonadaceae</taxon>
        <taxon>Sphingomonas</taxon>
    </lineage>
</organism>
<evidence type="ECO:0000313" key="2">
    <source>
        <dbReference type="Proteomes" id="UP000503018"/>
    </source>
</evidence>
<dbReference type="InterPro" id="IPR010342">
    <property type="entry name" value="DUF938"/>
</dbReference>